<reference evidence="13" key="1">
    <citation type="submission" date="2016-04" db="EMBL/GenBank/DDBJ databases">
        <title>Comparative genomics of biotechnologically important yeasts.</title>
        <authorList>
            <consortium name="DOE Joint Genome Institute"/>
            <person name="Riley R."/>
            <person name="Haridas S."/>
            <person name="Wolfe K.H."/>
            <person name="Lopes M.R."/>
            <person name="Hittinger C.T."/>
            <person name="Goker M."/>
            <person name="Salamov A."/>
            <person name="Wisecaver J."/>
            <person name="Long T.M."/>
            <person name="Aerts A.L."/>
            <person name="Barry K."/>
            <person name="Choi C."/>
            <person name="Clum A."/>
            <person name="Coughlan A.Y."/>
            <person name="Deshpande S."/>
            <person name="Douglass A.P."/>
            <person name="Hanson S.J."/>
            <person name="Klenk H.-P."/>
            <person name="Labutti K."/>
            <person name="Lapidus A."/>
            <person name="Lindquist E."/>
            <person name="Lipzen A."/>
            <person name="Meier-Kolthoff J.P."/>
            <person name="Ohm R.A."/>
            <person name="Otillar R.P."/>
            <person name="Pangilinan J."/>
            <person name="Peng Y."/>
            <person name="Rokas A."/>
            <person name="Rosa C.A."/>
            <person name="Scheuner C."/>
            <person name="Sibirny A.A."/>
            <person name="Slot J.C."/>
            <person name="Stielow J.B."/>
            <person name="Sun H."/>
            <person name="Kurtzman C.P."/>
            <person name="Blackwell M."/>
            <person name="Grigoriev I.V."/>
            <person name="Jeffries T.W."/>
        </authorList>
    </citation>
    <scope>NUCLEOTIDE SEQUENCE [LARGE SCALE GENOMIC DNA]</scope>
    <source>
        <strain evidence="13">NRRL YB-2248</strain>
    </source>
</reference>
<organism evidence="12 13">
    <name type="scientific">[Candida] arabinofermentans NRRL YB-2248</name>
    <dbReference type="NCBI Taxonomy" id="983967"/>
    <lineage>
        <taxon>Eukaryota</taxon>
        <taxon>Fungi</taxon>
        <taxon>Dikarya</taxon>
        <taxon>Ascomycota</taxon>
        <taxon>Saccharomycotina</taxon>
        <taxon>Pichiomycetes</taxon>
        <taxon>Pichiales</taxon>
        <taxon>Pichiaceae</taxon>
        <taxon>Ogataea</taxon>
        <taxon>Ogataea/Candida clade</taxon>
    </lineage>
</organism>
<dbReference type="Proteomes" id="UP000094801">
    <property type="component" value="Unassembled WGS sequence"/>
</dbReference>
<evidence type="ECO:0000313" key="12">
    <source>
        <dbReference type="EMBL" id="ODV85363.1"/>
    </source>
</evidence>
<name>A0A1E4T0T5_9ASCO</name>
<dbReference type="GO" id="GO:0016192">
    <property type="term" value="P:vesicle-mediated transport"/>
    <property type="evidence" value="ECO:0007669"/>
    <property type="project" value="UniProtKB-KW"/>
</dbReference>
<keyword evidence="4 11" id="KW-0812">Transmembrane</keyword>
<feature type="transmembrane region" description="Helical" evidence="11">
    <location>
        <begin position="180"/>
        <end position="200"/>
    </location>
</feature>
<dbReference type="GO" id="GO:0015031">
    <property type="term" value="P:protein transport"/>
    <property type="evidence" value="ECO:0007669"/>
    <property type="project" value="UniProtKB-KW"/>
</dbReference>
<dbReference type="GO" id="GO:0005789">
    <property type="term" value="C:endoplasmic reticulum membrane"/>
    <property type="evidence" value="ECO:0007669"/>
    <property type="project" value="UniProtKB-SubCell"/>
</dbReference>
<keyword evidence="3" id="KW-0813">Transport</keyword>
<dbReference type="STRING" id="983967.A0A1E4T0T5"/>
<keyword evidence="6" id="KW-0931">ER-Golgi transport</keyword>
<dbReference type="GO" id="GO:0046923">
    <property type="term" value="F:ER retention sequence binding"/>
    <property type="evidence" value="ECO:0007669"/>
    <property type="project" value="InterPro"/>
</dbReference>
<dbReference type="EMBL" id="KV453852">
    <property type="protein sequence ID" value="ODV85363.1"/>
    <property type="molecule type" value="Genomic_DNA"/>
</dbReference>
<evidence type="ECO:0000256" key="6">
    <source>
        <dbReference type="ARBA" id="ARBA00022892"/>
    </source>
</evidence>
<dbReference type="AlphaFoldDB" id="A0A1E4T0T5"/>
<evidence type="ECO:0008006" key="14">
    <source>
        <dbReference type="Google" id="ProtNLM"/>
    </source>
</evidence>
<evidence type="ECO:0000256" key="10">
    <source>
        <dbReference type="ARBA" id="ARBA00023170"/>
    </source>
</evidence>
<evidence type="ECO:0000313" key="13">
    <source>
        <dbReference type="Proteomes" id="UP000094801"/>
    </source>
</evidence>
<dbReference type="PRINTS" id="PR00660">
    <property type="entry name" value="ERLUMENR"/>
</dbReference>
<dbReference type="PROSITE" id="PS00951">
    <property type="entry name" value="ER_LUMEN_RECEPTOR_1"/>
    <property type="match status" value="1"/>
</dbReference>
<evidence type="ECO:0000256" key="11">
    <source>
        <dbReference type="SAM" id="Phobius"/>
    </source>
</evidence>
<keyword evidence="10" id="KW-0675">Receptor</keyword>
<feature type="transmembrane region" description="Helical" evidence="11">
    <location>
        <begin position="150"/>
        <end position="168"/>
    </location>
</feature>
<keyword evidence="9 11" id="KW-0472">Membrane</keyword>
<keyword evidence="5" id="KW-0256">Endoplasmic reticulum</keyword>
<keyword evidence="13" id="KW-1185">Reference proteome</keyword>
<dbReference type="InterPro" id="IPR000133">
    <property type="entry name" value="ER_ret_rcpt"/>
</dbReference>
<feature type="transmembrane region" description="Helical" evidence="11">
    <location>
        <begin position="55"/>
        <end position="75"/>
    </location>
</feature>
<dbReference type="Pfam" id="PF00810">
    <property type="entry name" value="ER_lumen_recept"/>
    <property type="match status" value="1"/>
</dbReference>
<keyword evidence="7" id="KW-0653">Protein transport</keyword>
<evidence type="ECO:0000256" key="2">
    <source>
        <dbReference type="ARBA" id="ARBA00010120"/>
    </source>
</evidence>
<protein>
    <recommendedName>
        <fullName evidence="14">ER lumen protein-retaining receptor</fullName>
    </recommendedName>
</protein>
<keyword evidence="8 11" id="KW-1133">Transmembrane helix</keyword>
<evidence type="ECO:0000256" key="7">
    <source>
        <dbReference type="ARBA" id="ARBA00022927"/>
    </source>
</evidence>
<evidence type="ECO:0000256" key="4">
    <source>
        <dbReference type="ARBA" id="ARBA00022692"/>
    </source>
</evidence>
<comment type="similarity">
    <text evidence="2">Belongs to the ERD2 family.</text>
</comment>
<evidence type="ECO:0000256" key="5">
    <source>
        <dbReference type="ARBA" id="ARBA00022824"/>
    </source>
</evidence>
<proteinExistence type="inferred from homology"/>
<evidence type="ECO:0000256" key="3">
    <source>
        <dbReference type="ARBA" id="ARBA00022448"/>
    </source>
</evidence>
<dbReference type="PANTHER" id="PTHR10585">
    <property type="entry name" value="ER LUMEN PROTEIN RETAINING RECEPTOR"/>
    <property type="match status" value="1"/>
</dbReference>
<feature type="transmembrane region" description="Helical" evidence="11">
    <location>
        <begin position="96"/>
        <end position="114"/>
    </location>
</feature>
<evidence type="ECO:0000256" key="9">
    <source>
        <dbReference type="ARBA" id="ARBA00023136"/>
    </source>
</evidence>
<evidence type="ECO:0000256" key="1">
    <source>
        <dbReference type="ARBA" id="ARBA00004477"/>
    </source>
</evidence>
<dbReference type="OrthoDB" id="7694678at2759"/>
<evidence type="ECO:0000256" key="8">
    <source>
        <dbReference type="ARBA" id="ARBA00022989"/>
    </source>
</evidence>
<comment type="subcellular location">
    <subcellularLocation>
        <location evidence="1">Endoplasmic reticulum membrane</location>
        <topology evidence="1">Multi-pass membrane protein</topology>
    </subcellularLocation>
</comment>
<accession>A0A1E4T0T5</accession>
<dbReference type="GO" id="GO:0006621">
    <property type="term" value="P:protein retention in ER lumen"/>
    <property type="evidence" value="ECO:0007669"/>
    <property type="project" value="InterPro"/>
</dbReference>
<sequence length="213" mass="25476">MNIFRILGDLSHMVSIVILLNTIQTKKSINGISLKTQILYFIVYISRYIDLFFNFTSIYITFMKIFFIVTSFYTIHLILKYSKLKLTETTDDDFKIIYLIIPCFILSLIFNHKFTIVEILWSFSLWLESVSILPQLFMLQKNGEAELLTIHYIFALGLYRSLYIPNWIYRYFAENRFDKLAILTGLIQTLIYSDFFYIYYKKVIKNLNFNLPQ</sequence>
<gene>
    <name evidence="12" type="ORF">CANARDRAFT_198502</name>
</gene>